<feature type="transmembrane region" description="Helical" evidence="6">
    <location>
        <begin position="383"/>
        <end position="400"/>
    </location>
</feature>
<feature type="transmembrane region" description="Helical" evidence="6">
    <location>
        <begin position="251"/>
        <end position="271"/>
    </location>
</feature>
<feature type="transmembrane region" description="Helical" evidence="6">
    <location>
        <begin position="412"/>
        <end position="430"/>
    </location>
</feature>
<accession>A0A1Q9YLH2</accession>
<dbReference type="InterPro" id="IPR002797">
    <property type="entry name" value="Polysacc_synth"/>
</dbReference>
<feature type="transmembrane region" description="Helical" evidence="6">
    <location>
        <begin position="111"/>
        <end position="135"/>
    </location>
</feature>
<dbReference type="RefSeq" id="WP_075885046.1">
    <property type="nucleotide sequence ID" value="NZ_MPJZ01000044.1"/>
</dbReference>
<feature type="transmembrane region" description="Helical" evidence="6">
    <location>
        <begin position="329"/>
        <end position="350"/>
    </location>
</feature>
<feature type="transmembrane region" description="Helical" evidence="6">
    <location>
        <begin position="43"/>
        <end position="61"/>
    </location>
</feature>
<dbReference type="Pfam" id="PF01943">
    <property type="entry name" value="Polysacc_synt"/>
    <property type="match status" value="1"/>
</dbReference>
<dbReference type="PANTHER" id="PTHR30250:SF11">
    <property type="entry name" value="O-ANTIGEN TRANSPORTER-RELATED"/>
    <property type="match status" value="1"/>
</dbReference>
<feature type="transmembrane region" description="Helical" evidence="6">
    <location>
        <begin position="292"/>
        <end position="317"/>
    </location>
</feature>
<feature type="transmembrane region" description="Helical" evidence="6">
    <location>
        <begin position="436"/>
        <end position="453"/>
    </location>
</feature>
<keyword evidence="4 6" id="KW-1133">Transmembrane helix</keyword>
<keyword evidence="2" id="KW-1003">Cell membrane</keyword>
<protein>
    <submittedName>
        <fullName evidence="7">Uncharacterized protein</fullName>
    </submittedName>
</protein>
<dbReference type="InterPro" id="IPR050833">
    <property type="entry name" value="Poly_Biosynth_Transport"/>
</dbReference>
<comment type="subcellular location">
    <subcellularLocation>
        <location evidence="1">Cell membrane</location>
        <topology evidence="1">Multi-pass membrane protein</topology>
    </subcellularLocation>
</comment>
<feature type="transmembrane region" description="Helical" evidence="6">
    <location>
        <begin position="81"/>
        <end position="105"/>
    </location>
</feature>
<evidence type="ECO:0000256" key="5">
    <source>
        <dbReference type="ARBA" id="ARBA00023136"/>
    </source>
</evidence>
<organism evidence="7 8">
    <name type="scientific">Faecalibaculum rodentium</name>
    <dbReference type="NCBI Taxonomy" id="1702221"/>
    <lineage>
        <taxon>Bacteria</taxon>
        <taxon>Bacillati</taxon>
        <taxon>Bacillota</taxon>
        <taxon>Erysipelotrichia</taxon>
        <taxon>Erysipelotrichales</taxon>
        <taxon>Erysipelotrichaceae</taxon>
        <taxon>Faecalibaculum</taxon>
    </lineage>
</organism>
<keyword evidence="5 6" id="KW-0472">Membrane</keyword>
<feature type="transmembrane region" description="Helical" evidence="6">
    <location>
        <begin position="171"/>
        <end position="190"/>
    </location>
</feature>
<feature type="transmembrane region" description="Helical" evidence="6">
    <location>
        <begin position="211"/>
        <end position="231"/>
    </location>
</feature>
<dbReference type="AlphaFoldDB" id="A0A1Q9YLH2"/>
<evidence type="ECO:0000256" key="3">
    <source>
        <dbReference type="ARBA" id="ARBA00022692"/>
    </source>
</evidence>
<dbReference type="EMBL" id="MPJZ01000044">
    <property type="protein sequence ID" value="OLU45776.1"/>
    <property type="molecule type" value="Genomic_DNA"/>
</dbReference>
<feature type="transmembrane region" description="Helical" evidence="6">
    <location>
        <begin position="12"/>
        <end position="31"/>
    </location>
</feature>
<dbReference type="Proteomes" id="UP000186758">
    <property type="component" value="Unassembled WGS sequence"/>
</dbReference>
<feature type="transmembrane region" description="Helical" evidence="6">
    <location>
        <begin position="357"/>
        <end position="377"/>
    </location>
</feature>
<evidence type="ECO:0000256" key="2">
    <source>
        <dbReference type="ARBA" id="ARBA00022475"/>
    </source>
</evidence>
<feature type="transmembrane region" description="Helical" evidence="6">
    <location>
        <begin position="147"/>
        <end position="165"/>
    </location>
</feature>
<reference evidence="7 8" key="1">
    <citation type="submission" date="2016-11" db="EMBL/GenBank/DDBJ databases">
        <title>Description of two novel members of the family Erysipelotrichaceae: Ileibacterium lipovorans gen. nov., sp. nov. and Dubosiella newyorkensis, gen. nov., sp. nov.</title>
        <authorList>
            <person name="Cox L.M."/>
            <person name="Sohn J."/>
            <person name="Tyrrell K.L."/>
            <person name="Citron D.M."/>
            <person name="Lawson P.A."/>
            <person name="Patel N.B."/>
            <person name="Iizumi T."/>
            <person name="Perez-Perez G.I."/>
            <person name="Goldstein E.J."/>
            <person name="Blaser M.J."/>
        </authorList>
    </citation>
    <scope>NUCLEOTIDE SEQUENCE [LARGE SCALE GENOMIC DNA]</scope>
    <source>
        <strain evidence="7 8">NYU-BL-K8</strain>
    </source>
</reference>
<sequence>MKQTSFLHQCLSLAGGTLVVMFISALTMPVITRLADPSVYGQVTIFNTWCSLAVMVCSLGLDQTFIRFFYTGKTPAIQRRILSFCLAVPLLLCLLLSCALLPVLIGEQSRFLVLCFILALFVRTLNRMGMLVLRLKYRTSLYSAMSVLNKSLYVILVLAGMRLFSGHGLTVMIGASLAAMTACVAAELYAERTFWFKTRPAPAQSIEPRHLLAYGLPLMAACAVFLVFQATDRFCIRWFADYDQVGVYASAQSIMNLFSVITSTFQTLWLPRAIEHYERDPQDRMLYRDMNRIMTVVMFLFGAAVLLLKDVFVLFLGESYRQAAGVLPFLLFTPIMSTVSETTVIGLAVTRHSAGHLWIMGTVTVFNVTGNLLLVPVMGMQGAAVATGISYILYFWLRTVVTARHFRVGYPLKRFSLLTAWFALTCWYHQHHSFSVMTILLFLLTVALTLGLYPDTTRQILRQIRKLLTGSAILSVGKRTEKEDHRSCEVSPG</sequence>
<evidence type="ECO:0000313" key="8">
    <source>
        <dbReference type="Proteomes" id="UP000186758"/>
    </source>
</evidence>
<evidence type="ECO:0000313" key="7">
    <source>
        <dbReference type="EMBL" id="OLU45776.1"/>
    </source>
</evidence>
<comment type="caution">
    <text evidence="7">The sequence shown here is derived from an EMBL/GenBank/DDBJ whole genome shotgun (WGS) entry which is preliminary data.</text>
</comment>
<evidence type="ECO:0000256" key="1">
    <source>
        <dbReference type="ARBA" id="ARBA00004651"/>
    </source>
</evidence>
<name>A0A1Q9YLH2_9FIRM</name>
<keyword evidence="3 6" id="KW-0812">Transmembrane</keyword>
<dbReference type="GO" id="GO:0005886">
    <property type="term" value="C:plasma membrane"/>
    <property type="evidence" value="ECO:0007669"/>
    <property type="project" value="UniProtKB-SubCell"/>
</dbReference>
<gene>
    <name evidence="7" type="ORF">BO223_04105</name>
</gene>
<evidence type="ECO:0000256" key="6">
    <source>
        <dbReference type="SAM" id="Phobius"/>
    </source>
</evidence>
<proteinExistence type="predicted"/>
<evidence type="ECO:0000256" key="4">
    <source>
        <dbReference type="ARBA" id="ARBA00022989"/>
    </source>
</evidence>
<dbReference type="PANTHER" id="PTHR30250">
    <property type="entry name" value="PST FAMILY PREDICTED COLANIC ACID TRANSPORTER"/>
    <property type="match status" value="1"/>
</dbReference>